<comment type="similarity">
    <text evidence="2">Belongs to the MUB1/samB family.</text>
</comment>
<feature type="region of interest" description="Disordered" evidence="8">
    <location>
        <begin position="541"/>
        <end position="579"/>
    </location>
</feature>
<keyword evidence="3" id="KW-0963">Cytoplasm</keyword>
<feature type="compositionally biased region" description="Polar residues" evidence="8">
    <location>
        <begin position="259"/>
        <end position="269"/>
    </location>
</feature>
<dbReference type="InterPro" id="IPR002893">
    <property type="entry name" value="Znf_MYND"/>
</dbReference>
<feature type="region of interest" description="Disordered" evidence="8">
    <location>
        <begin position="472"/>
        <end position="507"/>
    </location>
</feature>
<sequence length="988" mass="106458">MYDRRALDTSAPLPLFNSLTHLVYLTSTSPRIREIMTQDGGLERLVRMLHDYCMSPTPPENPASIYGLTPPNARPPKPAPTLNPTSFDKHAAYRFSLAFQCVVNIGVRGSEQIRTRVVQAGTLDVVGCVLEAWLASKGFAVGPSASVTGVPRETREQRNARKLAQMEQRQREEAAQLQRALQRQLQMEQRRGPDDSMDVSPSHTSTPGANSDTDMSTDNSIAATPLGSGTPTGTSSVVIPARDRSGTLLARPEQARGGRNTSPLPSTDNSRAETETEDDGEPDMMDMDGPSASTTNTSRHRRHSTVQHRHNLGIPNNEHEVQGPDAHIIINQGGGSNPEGVGMGDVVEVAGVDDGMEMGMGMVEASVTNNDDFAMGAPPGAPGAIGLMNTAGLPPPDREMTVTPDPLVQDPVVPTMRTTVEAPDVTPRAGIVGLPHEAPTPMVGVVGRRDTLRPHDFSPGPARAATINLTPATTTTFPAARTNTRDSTTTEPATTSASSGQTPGPYRDEDVLFGLQLLAYLSKYPHVRQAFYKPRVSFHPAAASGSGNAASSSRWGTTTAASNGKEKEKEKDVKEKVKEVTSGIGTAQNYLRNLAGNLTGSSRGKEKASSSSQPPTTANPAVAGPSTVPQQATPLRQTNVFSLVERFTFKPSSSEIASASSTSTNDGGGSQYQGPQELPEEIQYWAGVIMRNACRKDETRGGIRQCANMLCGRWESYPREFAKCRRCRKAKYCGKECQSTAWSEGHRFWCSTKDSSSSHSHSHSNQRGPDGERHRGQEEEDDDDRPANSGMRQRYHRGITINQDGTRGGAVPVTVSVPGTATARRERRDRDRDREQRRAARSTASNITITDARQGVVTAPTPLPPRAEGISRDRTLQPTAHHPPRTMPDPLTIPTQRAAAAQGHGRVSMFHSILGGDSVPMHSPTSPHGATVTGSQTGTMRRRAETITPSSAGTMAMRAGDVPSRHQQQRRGDDVEERREREDGMVLG</sequence>
<proteinExistence type="inferred from homology"/>
<feature type="compositionally biased region" description="Polar residues" evidence="8">
    <location>
        <begin position="923"/>
        <end position="939"/>
    </location>
</feature>
<keyword evidence="5 7" id="KW-0863">Zinc-finger</keyword>
<feature type="compositionally biased region" description="Basic residues" evidence="8">
    <location>
        <begin position="298"/>
        <end position="307"/>
    </location>
</feature>
<comment type="caution">
    <text evidence="10">The sequence shown here is derived from an EMBL/GenBank/DDBJ whole genome shotgun (WGS) entry which is preliminary data.</text>
</comment>
<feature type="region of interest" description="Disordered" evidence="8">
    <location>
        <begin position="165"/>
        <end position="307"/>
    </location>
</feature>
<feature type="compositionally biased region" description="Low complexity" evidence="8">
    <location>
        <begin position="654"/>
        <end position="664"/>
    </location>
</feature>
<evidence type="ECO:0000313" key="10">
    <source>
        <dbReference type="EMBL" id="RXW21838.1"/>
    </source>
</evidence>
<dbReference type="Proteomes" id="UP000290288">
    <property type="component" value="Unassembled WGS sequence"/>
</dbReference>
<feature type="region of interest" description="Disordered" evidence="8">
    <location>
        <begin position="851"/>
        <end position="870"/>
    </location>
</feature>
<evidence type="ECO:0000259" key="9">
    <source>
        <dbReference type="PROSITE" id="PS50865"/>
    </source>
</evidence>
<accession>A0A4V1Q4E8</accession>
<name>A0A4V1Q4E8_9AGAR</name>
<feature type="region of interest" description="Disordered" evidence="8">
    <location>
        <begin position="654"/>
        <end position="675"/>
    </location>
</feature>
<protein>
    <recommendedName>
        <fullName evidence="9">MYND-type domain-containing protein</fullName>
    </recommendedName>
</protein>
<dbReference type="GO" id="GO:0005737">
    <property type="term" value="C:cytoplasm"/>
    <property type="evidence" value="ECO:0007669"/>
    <property type="project" value="UniProtKB-SubCell"/>
</dbReference>
<dbReference type="GO" id="GO:0006511">
    <property type="term" value="P:ubiquitin-dependent protein catabolic process"/>
    <property type="evidence" value="ECO:0007669"/>
    <property type="project" value="TreeGrafter"/>
</dbReference>
<dbReference type="InterPro" id="IPR051664">
    <property type="entry name" value="MYND-type_zinc_finger"/>
</dbReference>
<keyword evidence="4" id="KW-0479">Metal-binding</keyword>
<dbReference type="Gene3D" id="6.10.140.2220">
    <property type="match status" value="1"/>
</dbReference>
<feature type="compositionally biased region" description="Low complexity" evidence="8">
    <location>
        <begin position="472"/>
        <end position="499"/>
    </location>
</feature>
<feature type="compositionally biased region" description="Low complexity" evidence="8">
    <location>
        <begin position="227"/>
        <end position="236"/>
    </location>
</feature>
<reference evidence="10 11" key="1">
    <citation type="submission" date="2019-01" db="EMBL/GenBank/DDBJ databases">
        <title>Draft genome sequence of Psathyrella aberdarensis IHI B618.</title>
        <authorList>
            <person name="Buettner E."/>
            <person name="Kellner H."/>
        </authorList>
    </citation>
    <scope>NUCLEOTIDE SEQUENCE [LARGE SCALE GENOMIC DNA]</scope>
    <source>
        <strain evidence="10 11">IHI B618</strain>
    </source>
</reference>
<dbReference type="PROSITE" id="PS50865">
    <property type="entry name" value="ZF_MYND_2"/>
    <property type="match status" value="1"/>
</dbReference>
<evidence type="ECO:0000313" key="11">
    <source>
        <dbReference type="Proteomes" id="UP000290288"/>
    </source>
</evidence>
<dbReference type="GO" id="GO:0007163">
    <property type="term" value="P:establishment or maintenance of cell polarity"/>
    <property type="evidence" value="ECO:0007669"/>
    <property type="project" value="TreeGrafter"/>
</dbReference>
<evidence type="ECO:0000256" key="3">
    <source>
        <dbReference type="ARBA" id="ARBA00022490"/>
    </source>
</evidence>
<feature type="compositionally biased region" description="Acidic residues" evidence="8">
    <location>
        <begin position="275"/>
        <end position="286"/>
    </location>
</feature>
<feature type="compositionally biased region" description="Low complexity" evidence="8">
    <location>
        <begin position="287"/>
        <end position="297"/>
    </location>
</feature>
<feature type="compositionally biased region" description="Low complexity" evidence="8">
    <location>
        <begin position="541"/>
        <end position="553"/>
    </location>
</feature>
<feature type="region of interest" description="Disordered" evidence="8">
    <location>
        <begin position="596"/>
        <end position="635"/>
    </location>
</feature>
<evidence type="ECO:0000256" key="5">
    <source>
        <dbReference type="ARBA" id="ARBA00022771"/>
    </source>
</evidence>
<comment type="subcellular location">
    <subcellularLocation>
        <location evidence="1">Cytoplasm</location>
    </subcellularLocation>
</comment>
<dbReference type="GO" id="GO:1990304">
    <property type="term" value="C:MUB1-RAD6-UBR2 ubiquitin ligase complex"/>
    <property type="evidence" value="ECO:0007669"/>
    <property type="project" value="TreeGrafter"/>
</dbReference>
<dbReference type="GO" id="GO:0008270">
    <property type="term" value="F:zinc ion binding"/>
    <property type="evidence" value="ECO:0007669"/>
    <property type="project" value="UniProtKB-KW"/>
</dbReference>
<evidence type="ECO:0000256" key="2">
    <source>
        <dbReference type="ARBA" id="ARBA00010655"/>
    </source>
</evidence>
<feature type="compositionally biased region" description="Low complexity" evidence="8">
    <location>
        <begin position="175"/>
        <end position="187"/>
    </location>
</feature>
<dbReference type="EMBL" id="SDEE01000093">
    <property type="protein sequence ID" value="RXW21838.1"/>
    <property type="molecule type" value="Genomic_DNA"/>
</dbReference>
<dbReference type="OrthoDB" id="5594178at2759"/>
<feature type="region of interest" description="Disordered" evidence="8">
    <location>
        <begin position="752"/>
        <end position="845"/>
    </location>
</feature>
<feature type="compositionally biased region" description="Basic and acidic residues" evidence="8">
    <location>
        <begin position="823"/>
        <end position="838"/>
    </location>
</feature>
<feature type="compositionally biased region" description="Basic and acidic residues" evidence="8">
    <location>
        <begin position="970"/>
        <end position="988"/>
    </location>
</feature>
<evidence type="ECO:0000256" key="8">
    <source>
        <dbReference type="SAM" id="MobiDB-lite"/>
    </source>
</evidence>
<organism evidence="10 11">
    <name type="scientific">Candolleomyces aberdarensis</name>
    <dbReference type="NCBI Taxonomy" id="2316362"/>
    <lineage>
        <taxon>Eukaryota</taxon>
        <taxon>Fungi</taxon>
        <taxon>Dikarya</taxon>
        <taxon>Basidiomycota</taxon>
        <taxon>Agaricomycotina</taxon>
        <taxon>Agaricomycetes</taxon>
        <taxon>Agaricomycetidae</taxon>
        <taxon>Agaricales</taxon>
        <taxon>Agaricineae</taxon>
        <taxon>Psathyrellaceae</taxon>
        <taxon>Candolleomyces</taxon>
    </lineage>
</organism>
<gene>
    <name evidence="10" type="ORF">EST38_g4018</name>
</gene>
<dbReference type="AlphaFoldDB" id="A0A4V1Q4E8"/>
<evidence type="ECO:0000256" key="7">
    <source>
        <dbReference type="PROSITE-ProRule" id="PRU00134"/>
    </source>
</evidence>
<dbReference type="PANTHER" id="PTHR47442:SF1">
    <property type="entry name" value="MYND-TYPE ZINC FINGER PROTEIN MUB1"/>
    <property type="match status" value="1"/>
</dbReference>
<dbReference type="PANTHER" id="PTHR47442">
    <property type="entry name" value="MYND-TYPE ZINC FINGER PROTEIN MUB1"/>
    <property type="match status" value="1"/>
</dbReference>
<evidence type="ECO:0000256" key="6">
    <source>
        <dbReference type="ARBA" id="ARBA00022833"/>
    </source>
</evidence>
<evidence type="ECO:0000256" key="4">
    <source>
        <dbReference type="ARBA" id="ARBA00022723"/>
    </source>
</evidence>
<dbReference type="SUPFAM" id="SSF144232">
    <property type="entry name" value="HIT/MYND zinc finger-like"/>
    <property type="match status" value="1"/>
</dbReference>
<feature type="domain" description="MYND-type" evidence="9">
    <location>
        <begin position="708"/>
        <end position="750"/>
    </location>
</feature>
<keyword evidence="11" id="KW-1185">Reference proteome</keyword>
<dbReference type="Pfam" id="PF01753">
    <property type="entry name" value="zf-MYND"/>
    <property type="match status" value="1"/>
</dbReference>
<feature type="region of interest" description="Disordered" evidence="8">
    <location>
        <begin position="921"/>
        <end position="988"/>
    </location>
</feature>
<evidence type="ECO:0000256" key="1">
    <source>
        <dbReference type="ARBA" id="ARBA00004496"/>
    </source>
</evidence>
<keyword evidence="6" id="KW-0862">Zinc</keyword>
<feature type="compositionally biased region" description="Basic and acidic residues" evidence="8">
    <location>
        <begin position="564"/>
        <end position="579"/>
    </location>
</feature>
<feature type="compositionally biased region" description="Polar residues" evidence="8">
    <location>
        <begin position="199"/>
        <end position="222"/>
    </location>
</feature>